<comment type="caution">
    <text evidence="1">The sequence shown here is derived from an EMBL/GenBank/DDBJ whole genome shotgun (WGS) entry which is preliminary data.</text>
</comment>
<reference evidence="1 2" key="1">
    <citation type="submission" date="2015-08" db="EMBL/GenBank/DDBJ databases">
        <title>Emmonsia species relationships and genome sequence.</title>
        <authorList>
            <person name="Cuomo C.A."/>
            <person name="Schwartz I.S."/>
            <person name="Kenyon C."/>
            <person name="De Hoog G.S."/>
            <person name="Govender N.P."/>
            <person name="Botha A."/>
            <person name="Moreno L."/>
            <person name="De Vries M."/>
            <person name="Munoz J.F."/>
            <person name="Stielow J.B."/>
        </authorList>
    </citation>
    <scope>NUCLEOTIDE SEQUENCE [LARGE SCALE GENOMIC DNA]</scope>
    <source>
        <strain evidence="1 2">EI222</strain>
    </source>
</reference>
<evidence type="ECO:0008006" key="3">
    <source>
        <dbReference type="Google" id="ProtNLM"/>
    </source>
</evidence>
<organism evidence="1 2">
    <name type="scientific">Blastomyces percursus</name>
    <dbReference type="NCBI Taxonomy" id="1658174"/>
    <lineage>
        <taxon>Eukaryota</taxon>
        <taxon>Fungi</taxon>
        <taxon>Dikarya</taxon>
        <taxon>Ascomycota</taxon>
        <taxon>Pezizomycotina</taxon>
        <taxon>Eurotiomycetes</taxon>
        <taxon>Eurotiomycetidae</taxon>
        <taxon>Onygenales</taxon>
        <taxon>Ajellomycetaceae</taxon>
        <taxon>Blastomyces</taxon>
    </lineage>
</organism>
<accession>A0A1J9QWF3</accession>
<dbReference type="VEuPathDB" id="FungiDB:ACJ73_08479"/>
<dbReference type="AlphaFoldDB" id="A0A1J9QWF3"/>
<evidence type="ECO:0000313" key="2">
    <source>
        <dbReference type="Proteomes" id="UP000242791"/>
    </source>
</evidence>
<dbReference type="EMBL" id="LGTZ01002013">
    <property type="protein sequence ID" value="OJD20188.1"/>
    <property type="molecule type" value="Genomic_DNA"/>
</dbReference>
<dbReference type="Proteomes" id="UP000242791">
    <property type="component" value="Unassembled WGS sequence"/>
</dbReference>
<dbReference type="STRING" id="1658174.A0A1J9QWF3"/>
<proteinExistence type="predicted"/>
<sequence length="213" mass="24803">MLNGPNDWELWEKEFKKQLNTLDLEDEVLKGAKLLEKPKVDLPEPPVLPPLRELLCTVADSQATVDMAATLTDEASAADRRFERDYKTYQMQNAAYNNAVRAYDRNYDRFVQQKNALNKLVRWMDATICKDYRFDCCSVEDTIAEQYKKLKLRVEEGVAKLEDELNDYFEAICDPRVTVRNWSKWIDVFETTLSRMEARDMQSGAGIQDSRIL</sequence>
<keyword evidence="2" id="KW-1185">Reference proteome</keyword>
<name>A0A1J9QWF3_9EURO</name>
<protein>
    <recommendedName>
        <fullName evidence="3">Autophagy-related protein 17</fullName>
    </recommendedName>
</protein>
<gene>
    <name evidence="1" type="ORF">ACJ73_08479</name>
</gene>
<evidence type="ECO:0000313" key="1">
    <source>
        <dbReference type="EMBL" id="OJD20188.1"/>
    </source>
</evidence>
<dbReference type="OrthoDB" id="4211257at2759"/>